<feature type="transmembrane region" description="Helical" evidence="7">
    <location>
        <begin position="144"/>
        <end position="163"/>
    </location>
</feature>
<evidence type="ECO:0000259" key="8">
    <source>
        <dbReference type="Pfam" id="PF09924"/>
    </source>
</evidence>
<dbReference type="InterPro" id="IPR031553">
    <property type="entry name" value="tRNA-synt_2_TM"/>
</dbReference>
<sequence>MVVPVKVTEAIEGQGNDVSLLGRPKHGPHPLVCPDVKDRTRLSRFVASRSWVPAAAGYAALVVGIIDIIRGVFPHFRRSRVGVIAGVLPGTATTLAAAASLLVGVLLVMLAHALRRRKVRAWRAVVVLLPLGAVVEALRWRHSATAVIGLLLFIVLLVNRREFHALSDPRSRWRALWNFLALAVLDLGIGWVIVSVHPATIVGDPSPGERLQHVLLGLFGMEGPVQYSLDRTADLVYFSLAGLGALTAITTLYLALRPERPVSALSPEDERRVRALLDRHGANDSLGYFALRRDKSAIFSPSGKAVIAYRVVAGVALASGDPIGDVEAWPGAIKRFMEEVRRHAWVPAVIGCSETGGEVWAREAGLCALEIGDEAVVEVGDFTLEGRAMRNVRQMVNRTERAGYKCVVRRVRDLGEAEKLQIRAAAGFWRGTETERGFSMALGRFGDPSDGDCVVVTAHKPGEDGRDLPGGDIRAVLHFVPWGAGGISLDLMRRDRDADPGLNELLIVKTLQAAPLLGVTRVSLNFAMFRSALARGERLGAGPVLRAWRGVLVFLSRWFQIESLYKFNAKFRPFWEPRFLLYPTARDLPRIGVSALQAEAFLTVGVPKLSWPRRRHRSSGSTPSGSAPPPGPLPISP</sequence>
<feature type="compositionally biased region" description="Pro residues" evidence="6">
    <location>
        <begin position="626"/>
        <end position="637"/>
    </location>
</feature>
<accession>A0A367FQA7</accession>
<dbReference type="RefSeq" id="WP_114027099.1">
    <property type="nucleotide sequence ID" value="NZ_QOIL01000002.1"/>
</dbReference>
<dbReference type="OrthoDB" id="9801152at2"/>
<feature type="domain" description="Phosphatidylglycerol lysyltransferase C-terminal" evidence="8">
    <location>
        <begin position="274"/>
        <end position="582"/>
    </location>
</feature>
<feature type="transmembrane region" description="Helical" evidence="7">
    <location>
        <begin position="175"/>
        <end position="194"/>
    </location>
</feature>
<gene>
    <name evidence="10" type="ORF">DQ384_02850</name>
</gene>
<feature type="domain" description="Lysyl-tRNA synthetase N-terminal transmembrane region" evidence="9">
    <location>
        <begin position="50"/>
        <end position="250"/>
    </location>
</feature>
<feature type="region of interest" description="Disordered" evidence="6">
    <location>
        <begin position="612"/>
        <end position="637"/>
    </location>
</feature>
<keyword evidence="4 7" id="KW-1133">Transmembrane helix</keyword>
<feature type="transmembrane region" description="Helical" evidence="7">
    <location>
        <begin position="121"/>
        <end position="138"/>
    </location>
</feature>
<dbReference type="Pfam" id="PF16995">
    <property type="entry name" value="tRNA-synt_2_TM"/>
    <property type="match status" value="1"/>
</dbReference>
<dbReference type="GO" id="GO:0016755">
    <property type="term" value="F:aminoacyltransferase activity"/>
    <property type="evidence" value="ECO:0007669"/>
    <property type="project" value="TreeGrafter"/>
</dbReference>
<protein>
    <submittedName>
        <fullName evidence="10">DUF2156 domain-containing protein</fullName>
    </submittedName>
</protein>
<evidence type="ECO:0000256" key="7">
    <source>
        <dbReference type="SAM" id="Phobius"/>
    </source>
</evidence>
<evidence type="ECO:0000256" key="6">
    <source>
        <dbReference type="SAM" id="MobiDB-lite"/>
    </source>
</evidence>
<dbReference type="GO" id="GO:0055091">
    <property type="term" value="P:phospholipid homeostasis"/>
    <property type="evidence" value="ECO:0007669"/>
    <property type="project" value="TreeGrafter"/>
</dbReference>
<dbReference type="EMBL" id="QOIL01000002">
    <property type="protein sequence ID" value="RCG32461.1"/>
    <property type="molecule type" value="Genomic_DNA"/>
</dbReference>
<feature type="transmembrane region" description="Helical" evidence="7">
    <location>
        <begin position="235"/>
        <end position="256"/>
    </location>
</feature>
<dbReference type="AlphaFoldDB" id="A0A367FQA7"/>
<keyword evidence="2" id="KW-1003">Cell membrane</keyword>
<dbReference type="PANTHER" id="PTHR34697">
    <property type="entry name" value="PHOSPHATIDYLGLYCEROL LYSYLTRANSFERASE"/>
    <property type="match status" value="1"/>
</dbReference>
<dbReference type="InterPro" id="IPR051211">
    <property type="entry name" value="PG_lysyltransferase"/>
</dbReference>
<feature type="transmembrane region" description="Helical" evidence="7">
    <location>
        <begin position="93"/>
        <end position="114"/>
    </location>
</feature>
<evidence type="ECO:0000256" key="1">
    <source>
        <dbReference type="ARBA" id="ARBA00004651"/>
    </source>
</evidence>
<name>A0A367FQA7_9ACTN</name>
<keyword evidence="3 7" id="KW-0812">Transmembrane</keyword>
<evidence type="ECO:0000256" key="3">
    <source>
        <dbReference type="ARBA" id="ARBA00022692"/>
    </source>
</evidence>
<reference evidence="10 11" key="1">
    <citation type="submission" date="2018-06" db="EMBL/GenBank/DDBJ databases">
        <title>Sphaerisporangium craniellae sp. nov., isolated from a marine sponge in the South China Sea.</title>
        <authorList>
            <person name="Li L."/>
        </authorList>
    </citation>
    <scope>NUCLEOTIDE SEQUENCE [LARGE SCALE GENOMIC DNA]</scope>
    <source>
        <strain evidence="10 11">CCTCC AA 208026</strain>
    </source>
</reference>
<dbReference type="Proteomes" id="UP000253094">
    <property type="component" value="Unassembled WGS sequence"/>
</dbReference>
<dbReference type="PANTHER" id="PTHR34697:SF2">
    <property type="entry name" value="PHOSPHATIDYLGLYCEROL LYSYLTRANSFERASE"/>
    <property type="match status" value="1"/>
</dbReference>
<dbReference type="InterPro" id="IPR024320">
    <property type="entry name" value="LPG_synthase_C"/>
</dbReference>
<evidence type="ECO:0000256" key="2">
    <source>
        <dbReference type="ARBA" id="ARBA00022475"/>
    </source>
</evidence>
<keyword evidence="5 7" id="KW-0472">Membrane</keyword>
<evidence type="ECO:0000259" key="9">
    <source>
        <dbReference type="Pfam" id="PF16995"/>
    </source>
</evidence>
<dbReference type="GO" id="GO:0005886">
    <property type="term" value="C:plasma membrane"/>
    <property type="evidence" value="ECO:0007669"/>
    <property type="project" value="UniProtKB-SubCell"/>
</dbReference>
<evidence type="ECO:0000256" key="4">
    <source>
        <dbReference type="ARBA" id="ARBA00022989"/>
    </source>
</evidence>
<keyword evidence="11" id="KW-1185">Reference proteome</keyword>
<organism evidence="10 11">
    <name type="scientific">Sphaerisporangium album</name>
    <dbReference type="NCBI Taxonomy" id="509200"/>
    <lineage>
        <taxon>Bacteria</taxon>
        <taxon>Bacillati</taxon>
        <taxon>Actinomycetota</taxon>
        <taxon>Actinomycetes</taxon>
        <taxon>Streptosporangiales</taxon>
        <taxon>Streptosporangiaceae</taxon>
        <taxon>Sphaerisporangium</taxon>
    </lineage>
</organism>
<evidence type="ECO:0000313" key="11">
    <source>
        <dbReference type="Proteomes" id="UP000253094"/>
    </source>
</evidence>
<dbReference type="Pfam" id="PF09924">
    <property type="entry name" value="LPG_synthase_C"/>
    <property type="match status" value="1"/>
</dbReference>
<comment type="caution">
    <text evidence="10">The sequence shown here is derived from an EMBL/GenBank/DDBJ whole genome shotgun (WGS) entry which is preliminary data.</text>
</comment>
<proteinExistence type="predicted"/>
<evidence type="ECO:0000313" key="10">
    <source>
        <dbReference type="EMBL" id="RCG32461.1"/>
    </source>
</evidence>
<feature type="transmembrane region" description="Helical" evidence="7">
    <location>
        <begin position="51"/>
        <end position="73"/>
    </location>
</feature>
<evidence type="ECO:0000256" key="5">
    <source>
        <dbReference type="ARBA" id="ARBA00023136"/>
    </source>
</evidence>
<comment type="subcellular location">
    <subcellularLocation>
        <location evidence="1">Cell membrane</location>
        <topology evidence="1">Multi-pass membrane protein</topology>
    </subcellularLocation>
</comment>